<dbReference type="HOGENOM" id="CLU_2656899_0_0_1"/>
<protein>
    <submittedName>
        <fullName evidence="3 4">Uncharacterized protein</fullName>
    </submittedName>
</protein>
<evidence type="ECO:0000313" key="5">
    <source>
        <dbReference type="Proteomes" id="UP000002320"/>
    </source>
</evidence>
<keyword evidence="5" id="KW-1185">Reference proteome</keyword>
<accession>B0W4A9</accession>
<organism>
    <name type="scientific">Culex quinquefasciatus</name>
    <name type="common">Southern house mosquito</name>
    <name type="synonym">Culex pungens</name>
    <dbReference type="NCBI Taxonomy" id="7176"/>
    <lineage>
        <taxon>Eukaryota</taxon>
        <taxon>Metazoa</taxon>
        <taxon>Ecdysozoa</taxon>
        <taxon>Arthropoda</taxon>
        <taxon>Hexapoda</taxon>
        <taxon>Insecta</taxon>
        <taxon>Pterygota</taxon>
        <taxon>Neoptera</taxon>
        <taxon>Endopterygota</taxon>
        <taxon>Diptera</taxon>
        <taxon>Nematocera</taxon>
        <taxon>Culicoidea</taxon>
        <taxon>Culicidae</taxon>
        <taxon>Culicinae</taxon>
        <taxon>Culicini</taxon>
        <taxon>Culex</taxon>
        <taxon>Culex</taxon>
    </lineage>
</organism>
<feature type="region of interest" description="Disordered" evidence="1">
    <location>
        <begin position="21"/>
        <end position="76"/>
    </location>
</feature>
<feature type="signal peptide" evidence="2">
    <location>
        <begin position="1"/>
        <end position="19"/>
    </location>
</feature>
<proteinExistence type="predicted"/>
<dbReference type="AlphaFoldDB" id="B0W4A9"/>
<dbReference type="InParanoid" id="B0W4A9"/>
<evidence type="ECO:0000313" key="4">
    <source>
        <dbReference type="EnsemblMetazoa" id="CPIJ002012-PA"/>
    </source>
</evidence>
<gene>
    <name evidence="4" type="primary">6033045</name>
    <name evidence="3" type="ORF">CpipJ_CPIJ002012</name>
</gene>
<dbReference type="KEGG" id="cqu:CpipJ_CPIJ002012"/>
<dbReference type="Proteomes" id="UP000002320">
    <property type="component" value="Unassembled WGS sequence"/>
</dbReference>
<dbReference type="VEuPathDB" id="VectorBase:CPIJ002012"/>
<reference evidence="3" key="1">
    <citation type="submission" date="2007-03" db="EMBL/GenBank/DDBJ databases">
        <title>Annotation of Culex pipiens quinquefasciatus.</title>
        <authorList>
            <consortium name="The Broad Institute Genome Sequencing Platform"/>
            <person name="Atkinson P.W."/>
            <person name="Hemingway J."/>
            <person name="Christensen B.M."/>
            <person name="Higgs S."/>
            <person name="Kodira C."/>
            <person name="Hannick L."/>
            <person name="Megy K."/>
            <person name="O'Leary S."/>
            <person name="Pearson M."/>
            <person name="Haas B.J."/>
            <person name="Mauceli E."/>
            <person name="Wortman J.R."/>
            <person name="Lee N.H."/>
            <person name="Guigo R."/>
            <person name="Stanke M."/>
            <person name="Alvarado L."/>
            <person name="Amedeo P."/>
            <person name="Antoine C.H."/>
            <person name="Arensburger P."/>
            <person name="Bidwell S.L."/>
            <person name="Crawford M."/>
            <person name="Camaro F."/>
            <person name="Devon K."/>
            <person name="Engels R."/>
            <person name="Hammond M."/>
            <person name="Howarth C."/>
            <person name="Koehrsen M."/>
            <person name="Lawson D."/>
            <person name="Montgomery P."/>
            <person name="Nene V."/>
            <person name="Nusbaum C."/>
            <person name="Puiu D."/>
            <person name="Romero-Severson J."/>
            <person name="Severson D.W."/>
            <person name="Shumway M."/>
            <person name="Sisk P."/>
            <person name="Stolte C."/>
            <person name="Zeng Q."/>
            <person name="Eisenstadt E."/>
            <person name="Fraser-Liggett C."/>
            <person name="Strausberg R."/>
            <person name="Galagan J."/>
            <person name="Birren B."/>
            <person name="Collins F.H."/>
        </authorList>
    </citation>
    <scope>NUCLEOTIDE SEQUENCE [LARGE SCALE GENOMIC DNA]</scope>
    <source>
        <strain evidence="3">JHB</strain>
    </source>
</reference>
<sequence length="76" mass="7620">MKLTLVLLVVCCLAALATAAPHAGQEEDVAPEPAPPAGTDAPVEPPATEPAVTEEPCDHGPEDAPQPDAPAALVSF</sequence>
<keyword evidence="2" id="KW-0732">Signal</keyword>
<reference evidence="4" key="2">
    <citation type="submission" date="2021-02" db="UniProtKB">
        <authorList>
            <consortium name="EnsemblMetazoa"/>
        </authorList>
    </citation>
    <scope>IDENTIFICATION</scope>
    <source>
        <strain evidence="4">JHB</strain>
    </source>
</reference>
<evidence type="ECO:0000256" key="1">
    <source>
        <dbReference type="SAM" id="MobiDB-lite"/>
    </source>
</evidence>
<dbReference type="EMBL" id="DS231836">
    <property type="protein sequence ID" value="EDS33194.1"/>
    <property type="molecule type" value="Genomic_DNA"/>
</dbReference>
<name>B0W4A9_CULQU</name>
<feature type="chain" id="PRO_5014566456" evidence="2">
    <location>
        <begin position="20"/>
        <end position="76"/>
    </location>
</feature>
<evidence type="ECO:0000256" key="2">
    <source>
        <dbReference type="SAM" id="SignalP"/>
    </source>
</evidence>
<dbReference type="EnsemblMetazoa" id="CPIJ002012-RA">
    <property type="protein sequence ID" value="CPIJ002012-PA"/>
    <property type="gene ID" value="CPIJ002012"/>
</dbReference>
<evidence type="ECO:0000313" key="3">
    <source>
        <dbReference type="EMBL" id="EDS33194.1"/>
    </source>
</evidence>